<dbReference type="RefSeq" id="XP_022477116.1">
    <property type="nucleotide sequence ID" value="XM_022616265.1"/>
</dbReference>
<protein>
    <submittedName>
        <fullName evidence="1">Uncharacterized protein</fullName>
    </submittedName>
</protein>
<dbReference type="Proteomes" id="UP000176998">
    <property type="component" value="Unassembled WGS sequence"/>
</dbReference>
<keyword evidence="2" id="KW-1185">Reference proteome</keyword>
<gene>
    <name evidence="1" type="ORF">CORC01_04618</name>
</gene>
<dbReference type="EMBL" id="MJBS01000031">
    <property type="protein sequence ID" value="OHE99971.1"/>
    <property type="molecule type" value="Genomic_DNA"/>
</dbReference>
<dbReference type="AlphaFoldDB" id="A0A1G4BEY8"/>
<evidence type="ECO:0000313" key="1">
    <source>
        <dbReference type="EMBL" id="OHE99971.1"/>
    </source>
</evidence>
<accession>A0A1G4BEY8</accession>
<reference evidence="1 2" key="1">
    <citation type="submission" date="2016-09" db="EMBL/GenBank/DDBJ databases">
        <authorList>
            <person name="Capua I."/>
            <person name="De Benedictis P."/>
            <person name="Joannis T."/>
            <person name="Lombin L.H."/>
            <person name="Cattoli G."/>
        </authorList>
    </citation>
    <scope>NUCLEOTIDE SEQUENCE [LARGE SCALE GENOMIC DNA]</scope>
    <source>
        <strain evidence="1 2">IMI 309357</strain>
    </source>
</reference>
<organism evidence="1 2">
    <name type="scientific">Colletotrichum orchidophilum</name>
    <dbReference type="NCBI Taxonomy" id="1209926"/>
    <lineage>
        <taxon>Eukaryota</taxon>
        <taxon>Fungi</taxon>
        <taxon>Dikarya</taxon>
        <taxon>Ascomycota</taxon>
        <taxon>Pezizomycotina</taxon>
        <taxon>Sordariomycetes</taxon>
        <taxon>Hypocreomycetidae</taxon>
        <taxon>Glomerellales</taxon>
        <taxon>Glomerellaceae</taxon>
        <taxon>Colletotrichum</taxon>
    </lineage>
</organism>
<evidence type="ECO:0000313" key="2">
    <source>
        <dbReference type="Proteomes" id="UP000176998"/>
    </source>
</evidence>
<comment type="caution">
    <text evidence="1">The sequence shown here is derived from an EMBL/GenBank/DDBJ whole genome shotgun (WGS) entry which is preliminary data.</text>
</comment>
<name>A0A1G4BEY8_9PEZI</name>
<sequence length="142" mass="15525">MGIVSLLLAGKVQCNCLLNLTSVLTSSNVICPPTSVFLICTLLYTWRCLSYVSKDDDEQSKLSGKQLSLSFEHVTLHVRSRKHPGQFVPYSEGNAATSPVASAADRRLPDVAALFNVSMKSNKRRMSTYTVARGTRTITTAL</sequence>
<proteinExistence type="predicted"/>
<dbReference type="GeneID" id="34557775"/>